<reference evidence="4 5" key="1">
    <citation type="journal article" date="2015" name="Genome Announc.">
        <title>Expanding the biotechnology potential of lactobacilli through comparative genomics of 213 strains and associated genera.</title>
        <authorList>
            <person name="Sun Z."/>
            <person name="Harris H.M."/>
            <person name="McCann A."/>
            <person name="Guo C."/>
            <person name="Argimon S."/>
            <person name="Zhang W."/>
            <person name="Yang X."/>
            <person name="Jeffery I.B."/>
            <person name="Cooney J.C."/>
            <person name="Kagawa T.F."/>
            <person name="Liu W."/>
            <person name="Song Y."/>
            <person name="Salvetti E."/>
            <person name="Wrobel A."/>
            <person name="Rasinkangas P."/>
            <person name="Parkhill J."/>
            <person name="Rea M.C."/>
            <person name="O'Sullivan O."/>
            <person name="Ritari J."/>
            <person name="Douillard F.P."/>
            <person name="Paul Ross R."/>
            <person name="Yang R."/>
            <person name="Briner A.E."/>
            <person name="Felis G.E."/>
            <person name="de Vos W.M."/>
            <person name="Barrangou R."/>
            <person name="Klaenhammer T.R."/>
            <person name="Caufield P.W."/>
            <person name="Cui Y."/>
            <person name="Zhang H."/>
            <person name="O'Toole P.W."/>
        </authorList>
    </citation>
    <scope>NUCLEOTIDE SEQUENCE [LARGE SCALE GENOMIC DNA]</scope>
    <source>
        <strain evidence="4 5">DSM 19972</strain>
    </source>
</reference>
<evidence type="ECO:0000256" key="2">
    <source>
        <dbReference type="ARBA" id="ARBA00023295"/>
    </source>
</evidence>
<dbReference type="InterPro" id="IPR001910">
    <property type="entry name" value="Inosine/uridine_hydrolase_dom"/>
</dbReference>
<name>A0A0R1MGI2_9LACO</name>
<keyword evidence="5" id="KW-1185">Reference proteome</keyword>
<dbReference type="Proteomes" id="UP000051686">
    <property type="component" value="Unassembled WGS sequence"/>
</dbReference>
<evidence type="ECO:0000313" key="5">
    <source>
        <dbReference type="Proteomes" id="UP000051686"/>
    </source>
</evidence>
<gene>
    <name evidence="4" type="ORF">FD46_GL001415</name>
</gene>
<keyword evidence="2" id="KW-0326">Glycosidase</keyword>
<sequence>MAKYKMILDLDTGIDDALAIAYALADQDCDLIGIIGSYGNVLVEQGVRNSLDLLYLLGAENVPVYQGSACASTKNRFAVEPVSATIHGKNGVANLSLKHSPQKPAVENGVDFLITAIHKYQKELIFVPTGPLTNLAAAIKKDPAIVNLIGNVTFMGGALSVPGNVTPAAEANIHQDPVAANEVLRSSLPLTMVGLDVTTRTLLTKKETKKWRSLGTSAGEIYADLVDYYIEAYQVTNAHLAGCALHDPLAVAAALEPSLLDTVFLNMKVDTDLPFEGRTIGDETRINKPAETTQVALDVNKKRFLNKFMTRLTGLFEKY</sequence>
<dbReference type="PANTHER" id="PTHR12304">
    <property type="entry name" value="INOSINE-URIDINE PREFERRING NUCLEOSIDE HYDROLASE"/>
    <property type="match status" value="1"/>
</dbReference>
<dbReference type="RefSeq" id="WP_057896273.1">
    <property type="nucleotide sequence ID" value="NZ_AZEH01000039.1"/>
</dbReference>
<dbReference type="GO" id="GO:0008477">
    <property type="term" value="F:purine nucleosidase activity"/>
    <property type="evidence" value="ECO:0007669"/>
    <property type="project" value="TreeGrafter"/>
</dbReference>
<dbReference type="GO" id="GO:0006152">
    <property type="term" value="P:purine nucleoside catabolic process"/>
    <property type="evidence" value="ECO:0007669"/>
    <property type="project" value="TreeGrafter"/>
</dbReference>
<comment type="caution">
    <text evidence="4">The sequence shown here is derived from an EMBL/GenBank/DDBJ whole genome shotgun (WGS) entry which is preliminary data.</text>
</comment>
<dbReference type="Gene3D" id="3.90.245.10">
    <property type="entry name" value="Ribonucleoside hydrolase-like"/>
    <property type="match status" value="1"/>
</dbReference>
<dbReference type="CDD" id="cd02650">
    <property type="entry name" value="nuc_hydro_CaPnhB"/>
    <property type="match status" value="1"/>
</dbReference>
<dbReference type="Pfam" id="PF01156">
    <property type="entry name" value="IU_nuc_hydro"/>
    <property type="match status" value="1"/>
</dbReference>
<dbReference type="PATRIC" id="fig|1423777.3.peg.1462"/>
<feature type="domain" description="Inosine/uridine-preferring nucleoside hydrolase" evidence="3">
    <location>
        <begin position="6"/>
        <end position="305"/>
    </location>
</feature>
<dbReference type="PANTHER" id="PTHR12304:SF4">
    <property type="entry name" value="URIDINE NUCLEOSIDASE"/>
    <property type="match status" value="1"/>
</dbReference>
<keyword evidence="1 4" id="KW-0378">Hydrolase</keyword>
<dbReference type="SUPFAM" id="SSF53590">
    <property type="entry name" value="Nucleoside hydrolase"/>
    <property type="match status" value="1"/>
</dbReference>
<evidence type="ECO:0000259" key="3">
    <source>
        <dbReference type="Pfam" id="PF01156"/>
    </source>
</evidence>
<dbReference type="InterPro" id="IPR023186">
    <property type="entry name" value="IUNH"/>
</dbReference>
<dbReference type="EMBL" id="AZEH01000039">
    <property type="protein sequence ID" value="KRL04290.1"/>
    <property type="molecule type" value="Genomic_DNA"/>
</dbReference>
<evidence type="ECO:0000256" key="1">
    <source>
        <dbReference type="ARBA" id="ARBA00022801"/>
    </source>
</evidence>
<dbReference type="AlphaFoldDB" id="A0A0R1MGI2"/>
<accession>A0A0R1MGI2</accession>
<proteinExistence type="predicted"/>
<dbReference type="STRING" id="1423777.FD46_GL001415"/>
<dbReference type="InterPro" id="IPR036452">
    <property type="entry name" value="Ribo_hydro-like"/>
</dbReference>
<organism evidence="4 5">
    <name type="scientific">Liquorilactobacillus oeni DSM 19972</name>
    <dbReference type="NCBI Taxonomy" id="1423777"/>
    <lineage>
        <taxon>Bacteria</taxon>
        <taxon>Bacillati</taxon>
        <taxon>Bacillota</taxon>
        <taxon>Bacilli</taxon>
        <taxon>Lactobacillales</taxon>
        <taxon>Lactobacillaceae</taxon>
        <taxon>Liquorilactobacillus</taxon>
    </lineage>
</organism>
<protein>
    <submittedName>
        <fullName evidence="4">Inosine-uridine preferring nucleoside hydrolase</fullName>
    </submittedName>
</protein>
<dbReference type="OrthoDB" id="9797882at2"/>
<dbReference type="GO" id="GO:0005829">
    <property type="term" value="C:cytosol"/>
    <property type="evidence" value="ECO:0007669"/>
    <property type="project" value="TreeGrafter"/>
</dbReference>
<evidence type="ECO:0000313" key="4">
    <source>
        <dbReference type="EMBL" id="KRL04290.1"/>
    </source>
</evidence>